<dbReference type="FunFam" id="1.50.10.10:FF:000020">
    <property type="entry name" value="Endoglucanase"/>
    <property type="match status" value="1"/>
</dbReference>
<keyword evidence="5 8" id="KW-0119">Carbohydrate metabolism</keyword>
<evidence type="ECO:0000313" key="12">
    <source>
        <dbReference type="Proteomes" id="UP000091857"/>
    </source>
</evidence>
<name>A0A2C9UA73_MANES</name>
<feature type="domain" description="Glycoside hydrolase family 9" evidence="10">
    <location>
        <begin position="32"/>
        <end position="476"/>
    </location>
</feature>
<dbReference type="InterPro" id="IPR001701">
    <property type="entry name" value="Glyco_hydro_9"/>
</dbReference>
<dbReference type="OrthoDB" id="10257085at2759"/>
<evidence type="ECO:0000259" key="10">
    <source>
        <dbReference type="Pfam" id="PF00759"/>
    </source>
</evidence>
<protein>
    <recommendedName>
        <fullName evidence="9">Endoglucanase</fullName>
        <ecNumber evidence="9">3.2.1.4</ecNumber>
    </recommendedName>
</protein>
<evidence type="ECO:0000313" key="11">
    <source>
        <dbReference type="EMBL" id="OAY26933.1"/>
    </source>
</evidence>
<dbReference type="Gene3D" id="1.50.10.10">
    <property type="match status" value="1"/>
</dbReference>
<organism evidence="11 12">
    <name type="scientific">Manihot esculenta</name>
    <name type="common">Cassava</name>
    <name type="synonym">Jatropha manihot</name>
    <dbReference type="NCBI Taxonomy" id="3983"/>
    <lineage>
        <taxon>Eukaryota</taxon>
        <taxon>Viridiplantae</taxon>
        <taxon>Streptophyta</taxon>
        <taxon>Embryophyta</taxon>
        <taxon>Tracheophyta</taxon>
        <taxon>Spermatophyta</taxon>
        <taxon>Magnoliopsida</taxon>
        <taxon>eudicotyledons</taxon>
        <taxon>Gunneridae</taxon>
        <taxon>Pentapetalae</taxon>
        <taxon>rosids</taxon>
        <taxon>fabids</taxon>
        <taxon>Malpighiales</taxon>
        <taxon>Euphorbiaceae</taxon>
        <taxon>Crotonoideae</taxon>
        <taxon>Manihoteae</taxon>
        <taxon>Manihot</taxon>
    </lineage>
</organism>
<dbReference type="InterPro" id="IPR018221">
    <property type="entry name" value="Glyco_hydro_9_His_AS"/>
</dbReference>
<dbReference type="PANTHER" id="PTHR22298">
    <property type="entry name" value="ENDO-1,4-BETA-GLUCANASE"/>
    <property type="match status" value="1"/>
</dbReference>
<keyword evidence="3 8" id="KW-0378">Hydrolase</keyword>
<dbReference type="InterPro" id="IPR008928">
    <property type="entry name" value="6-hairpin_glycosidase_sf"/>
</dbReference>
<sequence length="502" mass="56080">MGNFIRSYLATIIAWFVIFHGLLGAVNGHFDYKHALKKSILFLEAQRSGKLPSNNRIPWRGDSALDDGKEANVDLSGGYYDAGDNVKFGFPMAFTITTLSWSAIAYKKEIEAAGEMENVRAAIQWGTDYFLKASSTPNSLYVQVGDPVKDHECWVRPENMKTPRTVLKIDSNKPGTEIAAETSAALAASSIVFRRFNNTYSSRLLNRAKQLFTFAKSHKGTYDGECPFYCSFSGYNDELMWAATWLYKATHNSVYLKYLTDEAINADVSEFSWDLKYAGANILLSKYFFKGKNGLTTHKKAADSFVCSVLPDSPFHQLYFTPGGMLHLRDGANTQYVTGAALLFSVYSDILEDYKQKVTCGQKQFDSTALLKFAQQQMDYLLGKNPLNRSFMVGFGNNPPTQAHHRGASIPLNEAKDNVDCSKSFEWLHRKGPNPNELTGAFLGGPDKYDKFSDERTVSCMTEPCTYVNSQAVGVLARLASDSNQLMHKNEDAASHQWHKSD</sequence>
<dbReference type="InterPro" id="IPR012341">
    <property type="entry name" value="6hp_glycosidase-like_sf"/>
</dbReference>
<comment type="similarity">
    <text evidence="2 8 9">Belongs to the glycosyl hydrolase 9 (cellulase E) family.</text>
</comment>
<proteinExistence type="inferred from homology"/>
<comment type="catalytic activity">
    <reaction evidence="1 9">
        <text>Endohydrolysis of (1-&gt;4)-beta-D-glucosidic linkages in cellulose, lichenin and cereal beta-D-glucans.</text>
        <dbReference type="EC" id="3.2.1.4"/>
    </reaction>
</comment>
<evidence type="ECO:0000256" key="9">
    <source>
        <dbReference type="RuleBase" id="RU361166"/>
    </source>
</evidence>
<keyword evidence="12" id="KW-1185">Reference proteome</keyword>
<evidence type="ECO:0000256" key="1">
    <source>
        <dbReference type="ARBA" id="ARBA00000966"/>
    </source>
</evidence>
<dbReference type="Pfam" id="PF00759">
    <property type="entry name" value="Glyco_hydro_9"/>
    <property type="match status" value="1"/>
</dbReference>
<keyword evidence="7 8" id="KW-0624">Polysaccharide degradation</keyword>
<evidence type="ECO:0000256" key="6">
    <source>
        <dbReference type="ARBA" id="ARBA00023295"/>
    </source>
</evidence>
<dbReference type="AlphaFoldDB" id="A0A2C9UA73"/>
<dbReference type="Proteomes" id="UP000091857">
    <property type="component" value="Chromosome 16"/>
</dbReference>
<dbReference type="GO" id="GO:0008810">
    <property type="term" value="F:cellulase activity"/>
    <property type="evidence" value="ECO:0007669"/>
    <property type="project" value="UniProtKB-EC"/>
</dbReference>
<dbReference type="EMBL" id="CM004402">
    <property type="protein sequence ID" value="OAY26933.1"/>
    <property type="molecule type" value="Genomic_DNA"/>
</dbReference>
<dbReference type="STRING" id="3983.A0A2C9UA73"/>
<dbReference type="Gramene" id="Manes.16G086400.1.v8.1">
    <property type="protein sequence ID" value="Manes.16G086400.1.v8.1.CDS"/>
    <property type="gene ID" value="Manes.16G086400.v8.1"/>
</dbReference>
<evidence type="ECO:0000256" key="4">
    <source>
        <dbReference type="ARBA" id="ARBA00023001"/>
    </source>
</evidence>
<reference evidence="12" key="1">
    <citation type="journal article" date="2016" name="Nat. Biotechnol.">
        <title>Sequencing wild and cultivated cassava and related species reveals extensive interspecific hybridization and genetic diversity.</title>
        <authorList>
            <person name="Bredeson J.V."/>
            <person name="Lyons J.B."/>
            <person name="Prochnik S.E."/>
            <person name="Wu G.A."/>
            <person name="Ha C.M."/>
            <person name="Edsinger-Gonzales E."/>
            <person name="Grimwood J."/>
            <person name="Schmutz J."/>
            <person name="Rabbi I.Y."/>
            <person name="Egesi C."/>
            <person name="Nauluvula P."/>
            <person name="Lebot V."/>
            <person name="Ndunguru J."/>
            <person name="Mkamilo G."/>
            <person name="Bart R.S."/>
            <person name="Setter T.L."/>
            <person name="Gleadow R.M."/>
            <person name="Kulakow P."/>
            <person name="Ferguson M.E."/>
            <person name="Rounsley S."/>
            <person name="Rokhsar D.S."/>
        </authorList>
    </citation>
    <scope>NUCLEOTIDE SEQUENCE [LARGE SCALE GENOMIC DNA]</scope>
    <source>
        <strain evidence="12">cv. AM560-2</strain>
    </source>
</reference>
<dbReference type="EC" id="3.2.1.4" evidence="9"/>
<dbReference type="PROSITE" id="PS00592">
    <property type="entry name" value="GH9_2"/>
    <property type="match status" value="1"/>
</dbReference>
<evidence type="ECO:0000256" key="5">
    <source>
        <dbReference type="ARBA" id="ARBA00023277"/>
    </source>
</evidence>
<evidence type="ECO:0000256" key="2">
    <source>
        <dbReference type="ARBA" id="ARBA00007072"/>
    </source>
</evidence>
<keyword evidence="6 8" id="KW-0326">Glycosidase</keyword>
<dbReference type="SUPFAM" id="SSF48208">
    <property type="entry name" value="Six-hairpin glycosidases"/>
    <property type="match status" value="1"/>
</dbReference>
<keyword evidence="4 9" id="KW-0136">Cellulose degradation</keyword>
<evidence type="ECO:0000256" key="8">
    <source>
        <dbReference type="PROSITE-ProRule" id="PRU10059"/>
    </source>
</evidence>
<accession>A0A2C9UA73</accession>
<feature type="active site" evidence="8">
    <location>
        <position position="404"/>
    </location>
</feature>
<evidence type="ECO:0000256" key="7">
    <source>
        <dbReference type="ARBA" id="ARBA00023326"/>
    </source>
</evidence>
<evidence type="ECO:0000256" key="3">
    <source>
        <dbReference type="ARBA" id="ARBA00022801"/>
    </source>
</evidence>
<comment type="caution">
    <text evidence="11">The sequence shown here is derived from an EMBL/GenBank/DDBJ whole genome shotgun (WGS) entry which is preliminary data.</text>
</comment>
<dbReference type="GO" id="GO:0030245">
    <property type="term" value="P:cellulose catabolic process"/>
    <property type="evidence" value="ECO:0007669"/>
    <property type="project" value="UniProtKB-KW"/>
</dbReference>
<gene>
    <name evidence="11" type="ORF">MANES_16G086400v8</name>
</gene>